<evidence type="ECO:0000256" key="2">
    <source>
        <dbReference type="SAM" id="Phobius"/>
    </source>
</evidence>
<evidence type="ECO:0000259" key="3">
    <source>
        <dbReference type="Pfam" id="PF00535"/>
    </source>
</evidence>
<organism evidence="4 5">
    <name type="scientific">Nonomuraea muscovyensis</name>
    <dbReference type="NCBI Taxonomy" id="1124761"/>
    <lineage>
        <taxon>Bacteria</taxon>
        <taxon>Bacillati</taxon>
        <taxon>Actinomycetota</taxon>
        <taxon>Actinomycetes</taxon>
        <taxon>Streptosporangiales</taxon>
        <taxon>Streptosporangiaceae</taxon>
        <taxon>Nonomuraea</taxon>
    </lineage>
</organism>
<feature type="transmembrane region" description="Helical" evidence="2">
    <location>
        <begin position="588"/>
        <end position="608"/>
    </location>
</feature>
<feature type="compositionally biased region" description="Low complexity" evidence="1">
    <location>
        <begin position="157"/>
        <end position="202"/>
    </location>
</feature>
<evidence type="ECO:0000256" key="1">
    <source>
        <dbReference type="SAM" id="MobiDB-lite"/>
    </source>
</evidence>
<dbReference type="Pfam" id="PF00535">
    <property type="entry name" value="Glycos_transf_2"/>
    <property type="match status" value="1"/>
</dbReference>
<feature type="region of interest" description="Disordered" evidence="1">
    <location>
        <begin position="154"/>
        <end position="202"/>
    </location>
</feature>
<dbReference type="InterPro" id="IPR001173">
    <property type="entry name" value="Glyco_trans_2-like"/>
</dbReference>
<feature type="domain" description="Glycosyltransferase 2-like" evidence="3">
    <location>
        <begin position="270"/>
        <end position="432"/>
    </location>
</feature>
<reference evidence="4 5" key="1">
    <citation type="submission" date="2020-08" db="EMBL/GenBank/DDBJ databases">
        <title>Sequencing the genomes of 1000 actinobacteria strains.</title>
        <authorList>
            <person name="Klenk H.-P."/>
        </authorList>
    </citation>
    <scope>NUCLEOTIDE SEQUENCE [LARGE SCALE GENOMIC DNA]</scope>
    <source>
        <strain evidence="4 5">DSM 45913</strain>
    </source>
</reference>
<feature type="transmembrane region" description="Helical" evidence="2">
    <location>
        <begin position="980"/>
        <end position="997"/>
    </location>
</feature>
<keyword evidence="5" id="KW-1185">Reference proteome</keyword>
<feature type="compositionally biased region" description="Acidic residues" evidence="1">
    <location>
        <begin position="30"/>
        <end position="39"/>
    </location>
</feature>
<proteinExistence type="predicted"/>
<evidence type="ECO:0000313" key="4">
    <source>
        <dbReference type="EMBL" id="MBB6351279.1"/>
    </source>
</evidence>
<dbReference type="Proteomes" id="UP000583800">
    <property type="component" value="Unassembled WGS sequence"/>
</dbReference>
<keyword evidence="2" id="KW-0472">Membrane</keyword>
<accession>A0A7X0CA80</accession>
<dbReference type="Gene3D" id="3.90.550.10">
    <property type="entry name" value="Spore Coat Polysaccharide Biosynthesis Protein SpsA, Chain A"/>
    <property type="match status" value="1"/>
</dbReference>
<dbReference type="EMBL" id="JACHJB010000004">
    <property type="protein sequence ID" value="MBB6351279.1"/>
    <property type="molecule type" value="Genomic_DNA"/>
</dbReference>
<keyword evidence="2" id="KW-1133">Transmembrane helix</keyword>
<dbReference type="AlphaFoldDB" id="A0A7X0CA80"/>
<protein>
    <recommendedName>
        <fullName evidence="3">Glycosyltransferase 2-like domain-containing protein</fullName>
    </recommendedName>
</protein>
<dbReference type="InterPro" id="IPR050834">
    <property type="entry name" value="Glycosyltransf_2"/>
</dbReference>
<feature type="transmembrane region" description="Helical" evidence="2">
    <location>
        <begin position="868"/>
        <end position="888"/>
    </location>
</feature>
<dbReference type="CDD" id="cd00761">
    <property type="entry name" value="Glyco_tranf_GTA_type"/>
    <property type="match status" value="1"/>
</dbReference>
<feature type="transmembrane region" description="Helical" evidence="2">
    <location>
        <begin position="649"/>
        <end position="670"/>
    </location>
</feature>
<feature type="transmembrane region" description="Helical" evidence="2">
    <location>
        <begin position="1002"/>
        <end position="1022"/>
    </location>
</feature>
<feature type="transmembrane region" description="Helical" evidence="2">
    <location>
        <begin position="620"/>
        <end position="642"/>
    </location>
</feature>
<feature type="region of interest" description="Disordered" evidence="1">
    <location>
        <begin position="1"/>
        <end position="140"/>
    </location>
</feature>
<evidence type="ECO:0000313" key="5">
    <source>
        <dbReference type="Proteomes" id="UP000583800"/>
    </source>
</evidence>
<dbReference type="PANTHER" id="PTHR43685">
    <property type="entry name" value="GLYCOSYLTRANSFERASE"/>
    <property type="match status" value="1"/>
</dbReference>
<keyword evidence="2" id="KW-0812">Transmembrane</keyword>
<feature type="compositionally biased region" description="Acidic residues" evidence="1">
    <location>
        <begin position="65"/>
        <end position="75"/>
    </location>
</feature>
<comment type="caution">
    <text evidence="4">The sequence shown here is derived from an EMBL/GenBank/DDBJ whole genome shotgun (WGS) entry which is preliminary data.</text>
</comment>
<dbReference type="InterPro" id="IPR029044">
    <property type="entry name" value="Nucleotide-diphossugar_trans"/>
</dbReference>
<dbReference type="RefSeq" id="WP_185089058.1">
    <property type="nucleotide sequence ID" value="NZ_JACHJB010000004.1"/>
</dbReference>
<feature type="transmembrane region" description="Helical" evidence="2">
    <location>
        <begin position="956"/>
        <end position="974"/>
    </location>
</feature>
<name>A0A7X0CA80_9ACTN</name>
<dbReference type="SUPFAM" id="SSF53448">
    <property type="entry name" value="Nucleotide-diphospho-sugar transferases"/>
    <property type="match status" value="1"/>
</dbReference>
<gene>
    <name evidence="4" type="ORF">FHU36_007862</name>
</gene>
<feature type="transmembrane region" description="Helical" evidence="2">
    <location>
        <begin position="549"/>
        <end position="567"/>
    </location>
</feature>
<sequence>MEGRNTDEVTDDSATRAIRLPRGPLSPPDEPPDAEDGDGSETIQVLRVPARSDRDDAGPAAADDASSDEGDAADIDADRTLPARPLPVRTVPAGDGAGSRADDHDADDTTQEAAGTDTAESGDAVDGAEASPSEDVTATQVWALADVRRLLDKAAKTTPDTTPPSASGSTTATTADADTSDSTAGSASGSGADTTASAEPDTAADVAVPGGVAEVAAPEGVAEAEDDATYTRPIPKITLRKEEPAPEAAGAEPAVPDELPSALRETPTLSVVIVTGEVAAWHNLRVTLASMRAQQAPPEQIIVVVDHCPELAELARSALDGVVVLHNEGHRGVAAARNLGLSAATGDVVAFHDDETAAEPDWSACLLEAFADRHVLAVRSNLTLRWVSGRPTWFPEELTWLMGDSCTGSPEEGEPLSDLYGAGLAFRREALEAAGGFPEDLDHQAGNVLAEPPGGVKAELWHRLRDRHPNGKVVYEPAANVRSGISARRATRGYVLARCVAEGKSLAAVPQRDRGRRELSNHLAQVKASLPRTAFHAITLTGPNNVKPWQALLTRLMAMVATLFGYLSGRLDSTRTDHIPQASNLTWFIARTALPVSTILWGLSLRAVNLDEMTDLGLLTVLPATFWVAIGLMVIGFVALLGDRHALELWHAGYVLILIAVLHATPSLLYPTLRYSWAWKHVSVIDYLIRHGATDPGNGPLSAYHQWPGFFSFFALMTETAGLDNAVDIAKWGPLAFNVATLLPLLLLFRTVTRDRQLIWGAIWVYFSCSWVGQDYFSPQATTLALYLIVLAVVVRRFRRGPIRAGADPDGLAAEPPPMTSTFARLTWTLLLVVPIAAIASSHQLTPLMLVATLAFLFVLRRYRNLGILLLSAALAGGWAVGIAWSLLESKLNYIIESLGDAQSNLNAGLVALGDVAPGQVIVAYADRALSGGLWLLAIAGAVLRRRWLRRPGLPLLMIGLSPLVFLAAGSYGGEIIFRVYLFTLPLTAFLAASVFLPNRRAWVRVTVLPVVLLLMVGGFFFGNYGKEQSNYFTLDEVRLVKQLHRIAPENSLIVAPTFYLPGAYDDYERFDQLWLDELPPSRTAVPNLPAYVPTLAEFVRKPTPSLVSLMSKIPPGAKGYLVLNRAQRPATETAGILPKGTIDRLKREVETSGRFKLVLSSAGGVVYELLPARKK</sequence>
<dbReference type="PANTHER" id="PTHR43685:SF2">
    <property type="entry name" value="GLYCOSYLTRANSFERASE 2-LIKE DOMAIN-CONTAINING PROTEIN"/>
    <property type="match status" value="1"/>
</dbReference>
<feature type="transmembrane region" description="Helical" evidence="2">
    <location>
        <begin position="780"/>
        <end position="798"/>
    </location>
</feature>